<evidence type="ECO:0000256" key="7">
    <source>
        <dbReference type="ARBA" id="ARBA00023069"/>
    </source>
</evidence>
<feature type="compositionally biased region" description="Polar residues" evidence="12">
    <location>
        <begin position="80"/>
        <end position="106"/>
    </location>
</feature>
<evidence type="ECO:0000256" key="5">
    <source>
        <dbReference type="ARBA" id="ARBA00022794"/>
    </source>
</evidence>
<keyword evidence="8" id="KW-0206">Cytoskeleton</keyword>
<comment type="similarity">
    <text evidence="3">Belongs to the FAM161 family.</text>
</comment>
<evidence type="ECO:0000256" key="11">
    <source>
        <dbReference type="ARBA" id="ARBA00039949"/>
    </source>
</evidence>
<comment type="function">
    <text evidence="10">Involved in ciliogenesis.</text>
</comment>
<evidence type="ECO:0000256" key="6">
    <source>
        <dbReference type="ARBA" id="ARBA00023054"/>
    </source>
</evidence>
<feature type="region of interest" description="Disordered" evidence="12">
    <location>
        <begin position="333"/>
        <end position="363"/>
    </location>
</feature>
<feature type="region of interest" description="Disordered" evidence="12">
    <location>
        <begin position="80"/>
        <end position="164"/>
    </location>
</feature>
<evidence type="ECO:0000256" key="2">
    <source>
        <dbReference type="ARBA" id="ARBA00004120"/>
    </source>
</evidence>
<dbReference type="GO" id="GO:0005929">
    <property type="term" value="C:cilium"/>
    <property type="evidence" value="ECO:0007669"/>
    <property type="project" value="TreeGrafter"/>
</dbReference>
<dbReference type="PANTHER" id="PTHR21501:SF3">
    <property type="entry name" value="PROTEIN FAM161A"/>
    <property type="match status" value="1"/>
</dbReference>
<evidence type="ECO:0000256" key="3">
    <source>
        <dbReference type="ARBA" id="ARBA00006663"/>
    </source>
</evidence>
<evidence type="ECO:0000256" key="1">
    <source>
        <dbReference type="ARBA" id="ARBA00004114"/>
    </source>
</evidence>
<dbReference type="Ensembl" id="ENSDCDT00010057048.1">
    <property type="protein sequence ID" value="ENSDCDP00010046840.1"/>
    <property type="gene ID" value="ENSDCDG00010028506.1"/>
</dbReference>
<dbReference type="Proteomes" id="UP000694580">
    <property type="component" value="Chromosome 8"/>
</dbReference>
<sequence length="413" mass="48261">MVAEGNQTQVCFSNVDYYTRMEELKRTHLQNIVELERMYMNQHTVKKSHMKLSHQRKEREESHMSVNSIQLDGSLVTSRHVQSTISQQELRIGSKKNSVTSSTSEVANDGELRNRWRNSVKSFQQRSDDPSTSSAPKKQTRPPRSPSGGRGILKADSSRRNAKVTVPRPFKMMLREEEKKRRNMKTRSEVELENMMLKKELEELRECGKKFRATPAPPHTRLSLCEVISQHPKECRRLSSDHGNCRNQYAGGNRCSRRLSLQPFSFIERERRKRERKLDAALRPEEEHKTFKARPVPRSLYRGSSREHQQYEALERQTKLQRHNKVVPRPVEILREEENDASQAEEGEEQRDGPTWRLKKKPSLVDLEPESRKSWERDWTYIHPIWETSVSCNSSLSANQGLQIVCKNDYISV</sequence>
<feature type="region of interest" description="Disordered" evidence="12">
    <location>
        <begin position="46"/>
        <end position="67"/>
    </location>
</feature>
<keyword evidence="6" id="KW-0175">Coiled coil</keyword>
<keyword evidence="9" id="KW-0966">Cell projection</keyword>
<comment type="subcellular location">
    <subcellularLocation>
        <location evidence="2">Cytoplasm</location>
        <location evidence="2">Cytoskeleton</location>
        <location evidence="2">Cilium basal body</location>
    </subcellularLocation>
    <subcellularLocation>
        <location evidence="1">Cytoplasm</location>
        <location evidence="1">Cytoskeleton</location>
        <location evidence="1">Microtubule organizing center</location>
        <location evidence="1">Centrosome</location>
        <location evidence="1">Centriole</location>
    </subcellularLocation>
</comment>
<evidence type="ECO:0000256" key="8">
    <source>
        <dbReference type="ARBA" id="ARBA00023212"/>
    </source>
</evidence>
<name>A0AAY4DN77_9TELE</name>
<keyword evidence="7" id="KW-0969">Cilium</keyword>
<gene>
    <name evidence="13" type="primary">LOC114796218</name>
</gene>
<feature type="compositionally biased region" description="Acidic residues" evidence="12">
    <location>
        <begin position="335"/>
        <end position="349"/>
    </location>
</feature>
<dbReference type="GO" id="GO:0005814">
    <property type="term" value="C:centriole"/>
    <property type="evidence" value="ECO:0007669"/>
    <property type="project" value="UniProtKB-SubCell"/>
</dbReference>
<evidence type="ECO:0000313" key="13">
    <source>
        <dbReference type="Ensembl" id="ENSDCDP00010046840.1"/>
    </source>
</evidence>
<reference evidence="13" key="2">
    <citation type="submission" date="2025-08" db="UniProtKB">
        <authorList>
            <consortium name="Ensembl"/>
        </authorList>
    </citation>
    <scope>IDENTIFICATION</scope>
</reference>
<dbReference type="AlphaFoldDB" id="A0AAY4DN77"/>
<proteinExistence type="inferred from homology"/>
<dbReference type="InterPro" id="IPR019579">
    <property type="entry name" value="FAM161A/B"/>
</dbReference>
<organism evidence="13 14">
    <name type="scientific">Denticeps clupeoides</name>
    <name type="common">denticle herring</name>
    <dbReference type="NCBI Taxonomy" id="299321"/>
    <lineage>
        <taxon>Eukaryota</taxon>
        <taxon>Metazoa</taxon>
        <taxon>Chordata</taxon>
        <taxon>Craniata</taxon>
        <taxon>Vertebrata</taxon>
        <taxon>Euteleostomi</taxon>
        <taxon>Actinopterygii</taxon>
        <taxon>Neopterygii</taxon>
        <taxon>Teleostei</taxon>
        <taxon>Clupei</taxon>
        <taxon>Clupeiformes</taxon>
        <taxon>Denticipitoidei</taxon>
        <taxon>Denticipitidae</taxon>
        <taxon>Denticeps</taxon>
    </lineage>
</organism>
<dbReference type="GeneTree" id="ENSGT00940000157824"/>
<keyword evidence="14" id="KW-1185">Reference proteome</keyword>
<accession>A0AAY4DN77</accession>
<protein>
    <recommendedName>
        <fullName evidence="11">Protein FAM161A</fullName>
    </recommendedName>
</protein>
<dbReference type="PANTHER" id="PTHR21501">
    <property type="entry name" value="PROTEIN FAM-161"/>
    <property type="match status" value="1"/>
</dbReference>
<evidence type="ECO:0000313" key="14">
    <source>
        <dbReference type="Proteomes" id="UP000694580"/>
    </source>
</evidence>
<keyword evidence="5" id="KW-0970">Cilium biogenesis/degradation</keyword>
<evidence type="ECO:0000256" key="10">
    <source>
        <dbReference type="ARBA" id="ARBA00037165"/>
    </source>
</evidence>
<evidence type="ECO:0000256" key="12">
    <source>
        <dbReference type="SAM" id="MobiDB-lite"/>
    </source>
</evidence>
<evidence type="ECO:0000256" key="9">
    <source>
        <dbReference type="ARBA" id="ARBA00023273"/>
    </source>
</evidence>
<reference evidence="13 14" key="1">
    <citation type="submission" date="2020-06" db="EMBL/GenBank/DDBJ databases">
        <authorList>
            <consortium name="Wellcome Sanger Institute Data Sharing"/>
        </authorList>
    </citation>
    <scope>NUCLEOTIDE SEQUENCE [LARGE SCALE GENOMIC DNA]</scope>
</reference>
<reference evidence="13" key="3">
    <citation type="submission" date="2025-09" db="UniProtKB">
        <authorList>
            <consortium name="Ensembl"/>
        </authorList>
    </citation>
    <scope>IDENTIFICATION</scope>
</reference>
<dbReference type="InterPro" id="IPR051655">
    <property type="entry name" value="FAM161"/>
</dbReference>
<keyword evidence="4" id="KW-0963">Cytoplasm</keyword>
<evidence type="ECO:0000256" key="4">
    <source>
        <dbReference type="ARBA" id="ARBA00022490"/>
    </source>
</evidence>
<dbReference type="Pfam" id="PF10595">
    <property type="entry name" value="FAM161A_B"/>
    <property type="match status" value="1"/>
</dbReference>
<feature type="compositionally biased region" description="Polar residues" evidence="12">
    <location>
        <begin position="117"/>
        <end position="137"/>
    </location>
</feature>
<dbReference type="GO" id="GO:0044782">
    <property type="term" value="P:cilium organization"/>
    <property type="evidence" value="ECO:0007669"/>
    <property type="project" value="TreeGrafter"/>
</dbReference>